<organism evidence="2 3">
    <name type="scientific">Curvularia kusanoi</name>
    <name type="common">Cochliobolus kusanoi</name>
    <dbReference type="NCBI Taxonomy" id="90978"/>
    <lineage>
        <taxon>Eukaryota</taxon>
        <taxon>Fungi</taxon>
        <taxon>Dikarya</taxon>
        <taxon>Ascomycota</taxon>
        <taxon>Pezizomycotina</taxon>
        <taxon>Dothideomycetes</taxon>
        <taxon>Pleosporomycetidae</taxon>
        <taxon>Pleosporales</taxon>
        <taxon>Pleosporineae</taxon>
        <taxon>Pleosporaceae</taxon>
        <taxon>Curvularia</taxon>
    </lineage>
</organism>
<evidence type="ECO:0000313" key="3">
    <source>
        <dbReference type="Proteomes" id="UP000801428"/>
    </source>
</evidence>
<accession>A0A9P4T9R1</accession>
<comment type="caution">
    <text evidence="2">The sequence shown here is derived from an EMBL/GenBank/DDBJ whole genome shotgun (WGS) entry which is preliminary data.</text>
</comment>
<sequence>MARLSQRISRFIPSSISRRSSSSSSTSPPPPAPKICKSSISHPIPSDADDTHGLLCSPTLNHQFHTHGHSSSTYTISDAELRALEEEKLGLGLGRPERERRAWDVESDIDEILAQYASSPPPPITSSSSSCFPSPPPHHRNYSRPTNHFADLADSISSSTEIRVHLDPSSSPSSSTYSTPSPPDSPPTISAKLQRFRDTPPPAPGWEKVSFGRQTRLFGPEGFVDLGGGGGVVGRLGVRDWRGEFGGSGGRGRRGYGVL</sequence>
<feature type="region of interest" description="Disordered" evidence="1">
    <location>
        <begin position="1"/>
        <end position="50"/>
    </location>
</feature>
<evidence type="ECO:0000256" key="1">
    <source>
        <dbReference type="SAM" id="MobiDB-lite"/>
    </source>
</evidence>
<name>A0A9P4T9R1_CURKU</name>
<feature type="region of interest" description="Disordered" evidence="1">
    <location>
        <begin position="116"/>
        <end position="146"/>
    </location>
</feature>
<proteinExistence type="predicted"/>
<dbReference type="Proteomes" id="UP000801428">
    <property type="component" value="Unassembled WGS sequence"/>
</dbReference>
<reference evidence="2" key="1">
    <citation type="submission" date="2019-04" db="EMBL/GenBank/DDBJ databases">
        <title>Sequencing of skin fungus with MAO and IRED activity.</title>
        <authorList>
            <person name="Marsaioli A.J."/>
            <person name="Bonatto J.M.C."/>
            <person name="Reis Junior O."/>
        </authorList>
    </citation>
    <scope>NUCLEOTIDE SEQUENCE</scope>
    <source>
        <strain evidence="2">30M1</strain>
    </source>
</reference>
<feature type="region of interest" description="Disordered" evidence="1">
    <location>
        <begin position="163"/>
        <end position="209"/>
    </location>
</feature>
<dbReference type="EMBL" id="SWKU01000021">
    <property type="protein sequence ID" value="KAF2997953.1"/>
    <property type="molecule type" value="Genomic_DNA"/>
</dbReference>
<protein>
    <submittedName>
        <fullName evidence="2">Uncharacterized protein</fullName>
    </submittedName>
</protein>
<dbReference type="AlphaFoldDB" id="A0A9P4T9R1"/>
<dbReference type="OrthoDB" id="3800904at2759"/>
<feature type="compositionally biased region" description="Low complexity" evidence="1">
    <location>
        <begin position="168"/>
        <end position="179"/>
    </location>
</feature>
<keyword evidence="3" id="KW-1185">Reference proteome</keyword>
<feature type="compositionally biased region" description="Low complexity" evidence="1">
    <location>
        <begin position="1"/>
        <end position="26"/>
    </location>
</feature>
<gene>
    <name evidence="2" type="ORF">E8E13_005948</name>
</gene>
<evidence type="ECO:0000313" key="2">
    <source>
        <dbReference type="EMBL" id="KAF2997953.1"/>
    </source>
</evidence>